<dbReference type="SMART" id="SM00062">
    <property type="entry name" value="PBPb"/>
    <property type="match status" value="1"/>
</dbReference>
<dbReference type="STRING" id="1121421.SAMN02745123_02299"/>
<dbReference type="SMART" id="SM00079">
    <property type="entry name" value="PBPe"/>
    <property type="match status" value="1"/>
</dbReference>
<dbReference type="Pfam" id="PF07833">
    <property type="entry name" value="Cu_amine_oxidN1"/>
    <property type="match status" value="1"/>
</dbReference>
<dbReference type="RefSeq" id="WP_072914406.1">
    <property type="nucleotide sequence ID" value="NZ_FRAR01000016.1"/>
</dbReference>
<dbReference type="SUPFAM" id="SSF53850">
    <property type="entry name" value="Periplasmic binding protein-like II"/>
    <property type="match status" value="1"/>
</dbReference>
<dbReference type="SUPFAM" id="SSF55383">
    <property type="entry name" value="Copper amine oxidase, domain N"/>
    <property type="match status" value="1"/>
</dbReference>
<keyword evidence="6" id="KW-1185">Reference proteome</keyword>
<feature type="signal peptide" evidence="2">
    <location>
        <begin position="1"/>
        <end position="25"/>
    </location>
</feature>
<feature type="chain" id="PRO_5012612973" evidence="2">
    <location>
        <begin position="26"/>
        <end position="318"/>
    </location>
</feature>
<organism evidence="5 6">
    <name type="scientific">Desulforamulus aeronauticus DSM 10349</name>
    <dbReference type="NCBI Taxonomy" id="1121421"/>
    <lineage>
        <taxon>Bacteria</taxon>
        <taxon>Bacillati</taxon>
        <taxon>Bacillota</taxon>
        <taxon>Clostridia</taxon>
        <taxon>Eubacteriales</taxon>
        <taxon>Peptococcaceae</taxon>
        <taxon>Desulforamulus</taxon>
    </lineage>
</organism>
<dbReference type="Proteomes" id="UP000183997">
    <property type="component" value="Unassembled WGS sequence"/>
</dbReference>
<dbReference type="Gene3D" id="3.40.190.10">
    <property type="entry name" value="Periplasmic binding protein-like II"/>
    <property type="match status" value="2"/>
</dbReference>
<feature type="domain" description="Ionotropic glutamate receptor C-terminal" evidence="4">
    <location>
        <begin position="97"/>
        <end position="315"/>
    </location>
</feature>
<dbReference type="GO" id="GO:0016020">
    <property type="term" value="C:membrane"/>
    <property type="evidence" value="ECO:0007669"/>
    <property type="project" value="InterPro"/>
</dbReference>
<reference evidence="6" key="1">
    <citation type="submission" date="2016-11" db="EMBL/GenBank/DDBJ databases">
        <authorList>
            <person name="Varghese N."/>
            <person name="Submissions S."/>
        </authorList>
    </citation>
    <scope>NUCLEOTIDE SEQUENCE [LARGE SCALE GENOMIC DNA]</scope>
    <source>
        <strain evidence="6">DSM 10349</strain>
    </source>
</reference>
<keyword evidence="1 2" id="KW-0732">Signal</keyword>
<evidence type="ECO:0000259" key="4">
    <source>
        <dbReference type="SMART" id="SM00079"/>
    </source>
</evidence>
<name>A0A1M6TEG8_9FIRM</name>
<proteinExistence type="predicted"/>
<sequence>MKKRLLLLLLSLFMATFFLSSTVLAAEQPITVQPLPLKFFVDGIEQTPAQGQPSFVYQGTTYVPLRFVAESLGQPVTWEESTLRIWIGEAPASSKPKIVVGCDPTFPPFESLEPDNIFSGFDIDIMQAIARTTGLEVEFKSVSFDQLFPSLMANQVDAVISGITVTNERQKRFLFSQPYFTFGLVIAVKSNNNSINKFSDLAGKNVAVQAGTYAQMFVEQQSSAKLSSFDTIEQTLTELKNGQVDAVICDFPSAVAYLRANNQDVKLLAERISPEEMGIAVAQNNPELLGKINSGLQKIIASGEYAEICQKWFGDLPK</sequence>
<dbReference type="InterPro" id="IPR001638">
    <property type="entry name" value="Solute-binding_3/MltF_N"/>
</dbReference>
<dbReference type="GO" id="GO:0015276">
    <property type="term" value="F:ligand-gated monoatomic ion channel activity"/>
    <property type="evidence" value="ECO:0007669"/>
    <property type="project" value="InterPro"/>
</dbReference>
<dbReference type="EMBL" id="FRAR01000016">
    <property type="protein sequence ID" value="SHK55397.1"/>
    <property type="molecule type" value="Genomic_DNA"/>
</dbReference>
<dbReference type="OrthoDB" id="9774451at2"/>
<evidence type="ECO:0000259" key="3">
    <source>
        <dbReference type="SMART" id="SM00062"/>
    </source>
</evidence>
<evidence type="ECO:0000313" key="5">
    <source>
        <dbReference type="EMBL" id="SHK55397.1"/>
    </source>
</evidence>
<accession>A0A1M6TEG8</accession>
<dbReference type="CDD" id="cd13624">
    <property type="entry name" value="PBP2_Arg_Lys_His"/>
    <property type="match status" value="1"/>
</dbReference>
<dbReference type="Pfam" id="PF00497">
    <property type="entry name" value="SBP_bac_3"/>
    <property type="match status" value="1"/>
</dbReference>
<evidence type="ECO:0000256" key="1">
    <source>
        <dbReference type="ARBA" id="ARBA00022729"/>
    </source>
</evidence>
<dbReference type="InterPro" id="IPR036582">
    <property type="entry name" value="Mao_N_sf"/>
</dbReference>
<dbReference type="InterPro" id="IPR012854">
    <property type="entry name" value="Cu_amine_oxidase-like_N"/>
</dbReference>
<dbReference type="PANTHER" id="PTHR35936:SF17">
    <property type="entry name" value="ARGININE-BINDING EXTRACELLULAR PROTEIN ARTP"/>
    <property type="match status" value="1"/>
</dbReference>
<feature type="domain" description="Solute-binding protein family 3/N-terminal" evidence="3">
    <location>
        <begin position="97"/>
        <end position="316"/>
    </location>
</feature>
<dbReference type="PANTHER" id="PTHR35936">
    <property type="entry name" value="MEMBRANE-BOUND LYTIC MUREIN TRANSGLYCOSYLASE F"/>
    <property type="match status" value="1"/>
</dbReference>
<evidence type="ECO:0000256" key="2">
    <source>
        <dbReference type="SAM" id="SignalP"/>
    </source>
</evidence>
<gene>
    <name evidence="5" type="ORF">SAMN02745123_02299</name>
</gene>
<dbReference type="InterPro" id="IPR001320">
    <property type="entry name" value="Iontro_rcpt_C"/>
</dbReference>
<evidence type="ECO:0000313" key="6">
    <source>
        <dbReference type="Proteomes" id="UP000183997"/>
    </source>
</evidence>
<protein>
    <submittedName>
        <fullName evidence="5">Polar amino acid transport system substrate-binding protein</fullName>
    </submittedName>
</protein>
<dbReference type="AlphaFoldDB" id="A0A1M6TEG8"/>